<dbReference type="InterPro" id="IPR006860">
    <property type="entry name" value="FecR"/>
</dbReference>
<dbReference type="GO" id="GO:0016989">
    <property type="term" value="F:sigma factor antagonist activity"/>
    <property type="evidence" value="ECO:0007669"/>
    <property type="project" value="TreeGrafter"/>
</dbReference>
<dbReference type="EMBL" id="LIAE01009952">
    <property type="protein sequence ID" value="PAV67328.1"/>
    <property type="molecule type" value="Genomic_DNA"/>
</dbReference>
<organism evidence="4 5">
    <name type="scientific">Diploscapter pachys</name>
    <dbReference type="NCBI Taxonomy" id="2018661"/>
    <lineage>
        <taxon>Eukaryota</taxon>
        <taxon>Metazoa</taxon>
        <taxon>Ecdysozoa</taxon>
        <taxon>Nematoda</taxon>
        <taxon>Chromadorea</taxon>
        <taxon>Rhabditida</taxon>
        <taxon>Rhabditina</taxon>
        <taxon>Rhabditomorpha</taxon>
        <taxon>Rhabditoidea</taxon>
        <taxon>Rhabditidae</taxon>
        <taxon>Diploscapter</taxon>
    </lineage>
</organism>
<dbReference type="Gene3D" id="2.60.120.1440">
    <property type="match status" value="1"/>
</dbReference>
<dbReference type="Pfam" id="PF04773">
    <property type="entry name" value="FecR"/>
    <property type="match status" value="1"/>
</dbReference>
<dbReference type="PANTHER" id="PTHR30273:SF2">
    <property type="entry name" value="PROTEIN FECR"/>
    <property type="match status" value="1"/>
</dbReference>
<reference evidence="4 5" key="1">
    <citation type="journal article" date="2017" name="Curr. Biol.">
        <title>Genome architecture and evolution of a unichromosomal asexual nematode.</title>
        <authorList>
            <person name="Fradin H."/>
            <person name="Zegar C."/>
            <person name="Gutwein M."/>
            <person name="Lucas J."/>
            <person name="Kovtun M."/>
            <person name="Corcoran D."/>
            <person name="Baugh L.R."/>
            <person name="Kiontke K."/>
            <person name="Gunsalus K."/>
            <person name="Fitch D.H."/>
            <person name="Piano F."/>
        </authorList>
    </citation>
    <scope>NUCLEOTIDE SEQUENCE [LARGE SCALE GENOMIC DNA]</scope>
    <source>
        <strain evidence="4">PF1309</strain>
    </source>
</reference>
<accession>A0A2A2K081</accession>
<dbReference type="InterPro" id="IPR012373">
    <property type="entry name" value="Ferrdict_sens_TM"/>
</dbReference>
<keyword evidence="5" id="KW-1185">Reference proteome</keyword>
<comment type="caution">
    <text evidence="4">The sequence shown here is derived from an EMBL/GenBank/DDBJ whole genome shotgun (WGS) entry which is preliminary data.</text>
</comment>
<evidence type="ECO:0000256" key="2">
    <source>
        <dbReference type="SAM" id="SignalP"/>
    </source>
</evidence>
<name>A0A2A2K081_9BILA</name>
<keyword evidence="2" id="KW-0732">Signal</keyword>
<feature type="signal peptide" evidence="2">
    <location>
        <begin position="1"/>
        <end position="22"/>
    </location>
</feature>
<evidence type="ECO:0000313" key="4">
    <source>
        <dbReference type="EMBL" id="PAV67328.1"/>
    </source>
</evidence>
<dbReference type="OrthoDB" id="10556554at2759"/>
<feature type="region of interest" description="Disordered" evidence="1">
    <location>
        <begin position="1004"/>
        <end position="1066"/>
    </location>
</feature>
<dbReference type="AlphaFoldDB" id="A0A2A2K081"/>
<gene>
    <name evidence="4" type="ORF">WR25_08052</name>
</gene>
<sequence length="1153" mass="123590">MPRRPAWIGWAAAAALVLTVGASTQPWLADGDTHAPSTRYVAGRAERKVIRLDDGSTVILGARSALTVSFTADRRRLALEGGEALFQVAHDTSRPFVVQTPFGAVTAVGTAFDVTIGRRAADVAVTDGTVRVTVAVDARDEGTPVAKLARKGERVAFGTMEQGGARMGFISQAEPVGVADADAWTRGQLVFHGEPLEEVIDAVNRYAVRPADELSLTDRSAARTPVFGIVDQGDPAAIRDLIDRPEAVAPRADRERRGDDKRFGRGFATRLVGDDALDGVGGDLGDRLDDRGERRVDEADDRRVVEADDRQVGGNVEAALARQFQRGERHLVAARDDRGGRGRAVQQKGGGGAAGCEAEIALREQVLGRKPRIGHRLAPAVDTPAAQRIIVGAGDEADPFVAEADQMLRREPGGAILVHRHRKAAAGLARADAREADALRLEQLRDQRVFRMRRGQDDAIGLQRGDGAEQFARNMVAVRVDQLDHQAIAVFGTGQHAAEQHLVDPVGAFAIAPAGDGAFAIVERDDQIGSRPRHALCGDRGDVAELGDRRLHALHHLGPDVRLLVDDAADGRRRAAIARDIIGMGGQAAHRRRDALAQAAEEAGEFVVGQLGGDRVMGLRHDALTQHHLNPAVFREQLVVAAEDAPGLAEQADLLGEAVGDVHRGALTPERGIAAFGDLVMQDQEVADLIHVGQLLVVEFGDVVRRDRTCRRQQANKPQDRALDQMDAGRFQRLHEPARQTDRDAVAVPLLPARAGDEAQAIGLGQHRTLDIAEQAIERGVLRQIAAAIDDAVADAMLQRDAPLPAGVMRHRAGEGDGGADAFGLHGDCRVARQPVRPVVIADVQRLFDQQRAKAGAVEEQVALHLGAAVQHQRGDVAALAVQFDTGDLALDPRRAVAFRHPAQEAAVQCRIELVGVAHPVVGQMRELALARRDQFEAIVVVGLGMAACLAVEPEMLEAGGPMVLPRQAEGVEVAVVGAFPAVELDAEFEGRLRRRHELGLVDAEQPVEGDERRDRRFPHADGADRIGFDERNGRGAAERAGEGGGRHPAGGAAAGDDDTARGAQSRGELGCHRVEHAAAPFGNMRRHGVVIVEDVIVEHVAPMGLLVGGKVTDRHQRVVERLLRLTHPARRLAPPIVHQHVEIVQPLDMVPP</sequence>
<dbReference type="Proteomes" id="UP000218231">
    <property type="component" value="Unassembled WGS sequence"/>
</dbReference>
<evidence type="ECO:0000259" key="3">
    <source>
        <dbReference type="Pfam" id="PF04773"/>
    </source>
</evidence>
<evidence type="ECO:0000313" key="5">
    <source>
        <dbReference type="Proteomes" id="UP000218231"/>
    </source>
</evidence>
<proteinExistence type="predicted"/>
<protein>
    <recommendedName>
        <fullName evidence="3">FecR protein domain-containing protein</fullName>
    </recommendedName>
</protein>
<feature type="chain" id="PRO_5012223397" description="FecR protein domain-containing protein" evidence="2">
    <location>
        <begin position="23"/>
        <end position="1153"/>
    </location>
</feature>
<evidence type="ECO:0000256" key="1">
    <source>
        <dbReference type="SAM" id="MobiDB-lite"/>
    </source>
</evidence>
<dbReference type="PANTHER" id="PTHR30273">
    <property type="entry name" value="PERIPLASMIC SIGNAL SENSOR AND SIGMA FACTOR ACTIVATOR FECR-RELATED"/>
    <property type="match status" value="1"/>
</dbReference>
<feature type="domain" description="FecR protein" evidence="3">
    <location>
        <begin position="39"/>
        <end position="131"/>
    </location>
</feature>
<feature type="compositionally biased region" description="Basic and acidic residues" evidence="1">
    <location>
        <begin position="1010"/>
        <end position="1046"/>
    </location>
</feature>